<evidence type="ECO:0000259" key="1">
    <source>
        <dbReference type="PROSITE" id="PS50902"/>
    </source>
</evidence>
<dbReference type="InterPro" id="IPR005025">
    <property type="entry name" value="FMN_Rdtase-like_dom"/>
</dbReference>
<dbReference type="Pfam" id="PF03358">
    <property type="entry name" value="FMN_red"/>
    <property type="match status" value="1"/>
</dbReference>
<dbReference type="InterPro" id="IPR008254">
    <property type="entry name" value="Flavodoxin/NO_synth"/>
</dbReference>
<dbReference type="Proteomes" id="UP000434223">
    <property type="component" value="Unassembled WGS sequence"/>
</dbReference>
<dbReference type="EMBL" id="WNME01000039">
    <property type="protein sequence ID" value="MUB66948.1"/>
    <property type="molecule type" value="Genomic_DNA"/>
</dbReference>
<evidence type="ECO:0000313" key="2">
    <source>
        <dbReference type="EMBL" id="MUB66948.1"/>
    </source>
</evidence>
<dbReference type="GO" id="GO:0010181">
    <property type="term" value="F:FMN binding"/>
    <property type="evidence" value="ECO:0007669"/>
    <property type="project" value="InterPro"/>
</dbReference>
<gene>
    <name evidence="2" type="ORF">GNE07_28430</name>
</gene>
<feature type="domain" description="Flavodoxin-like" evidence="1">
    <location>
        <begin position="26"/>
        <end position="212"/>
    </location>
</feature>
<organism evidence="2 3">
    <name type="scientific">Hungatella hathewayi</name>
    <dbReference type="NCBI Taxonomy" id="154046"/>
    <lineage>
        <taxon>Bacteria</taxon>
        <taxon>Bacillati</taxon>
        <taxon>Bacillota</taxon>
        <taxon>Clostridia</taxon>
        <taxon>Lachnospirales</taxon>
        <taxon>Lachnospiraceae</taxon>
        <taxon>Hungatella</taxon>
    </lineage>
</organism>
<proteinExistence type="predicted"/>
<protein>
    <submittedName>
        <fullName evidence="2">Flavodoxin family protein</fullName>
    </submittedName>
</protein>
<dbReference type="PROSITE" id="PS50902">
    <property type="entry name" value="FLAVODOXIN_LIKE"/>
    <property type="match status" value="1"/>
</dbReference>
<dbReference type="GO" id="GO:0003955">
    <property type="term" value="F:NAD(P)H dehydrogenase (quinone) activity"/>
    <property type="evidence" value="ECO:0007669"/>
    <property type="project" value="TreeGrafter"/>
</dbReference>
<dbReference type="PANTHER" id="PTHR30546">
    <property type="entry name" value="FLAVODOXIN-RELATED PROTEIN WRBA-RELATED"/>
    <property type="match status" value="1"/>
</dbReference>
<evidence type="ECO:0000313" key="3">
    <source>
        <dbReference type="Proteomes" id="UP000434223"/>
    </source>
</evidence>
<sequence length="216" mass="23509">MKPYAAAGGHRVPEVWKGETKTMAKFTIVFHSVCGNTYQIADCFYRVLQERGQEVALYRTADASFESGERRIDEFKHLQAAIEAVPVIEEAAQVLGSDVLLLGSPTYYGCVSAQMKAFMDSFEKMWADAPTAGMYFGCFTSAGDGCGGPELCLQVMNTFAQHMGMVPISVPCNIGGTAQPAYGIKHVSGEKADRAVTEETQTAVRNYADHILRVIS</sequence>
<reference evidence="2 3" key="1">
    <citation type="submission" date="2019-09" db="EMBL/GenBank/DDBJ databases">
        <title>Draft genome sequencing of Hungatella hathewayi 123Y-2.</title>
        <authorList>
            <person name="Lv Q."/>
            <person name="Li S."/>
        </authorList>
    </citation>
    <scope>NUCLEOTIDE SEQUENCE [LARGE SCALE GENOMIC DNA]</scope>
    <source>
        <strain evidence="2 3">123Y-2</strain>
    </source>
</reference>
<dbReference type="GO" id="GO:0016020">
    <property type="term" value="C:membrane"/>
    <property type="evidence" value="ECO:0007669"/>
    <property type="project" value="TreeGrafter"/>
</dbReference>
<dbReference type="Gene3D" id="3.40.50.360">
    <property type="match status" value="1"/>
</dbReference>
<comment type="caution">
    <text evidence="2">The sequence shown here is derived from an EMBL/GenBank/DDBJ whole genome shotgun (WGS) entry which is preliminary data.</text>
</comment>
<accession>A0AAW9WQ57</accession>
<dbReference type="InterPro" id="IPR029039">
    <property type="entry name" value="Flavoprotein-like_sf"/>
</dbReference>
<dbReference type="PANTHER" id="PTHR30546:SF23">
    <property type="entry name" value="FLAVOPROTEIN-LIKE PROTEIN YCP4-RELATED"/>
    <property type="match status" value="1"/>
</dbReference>
<dbReference type="AlphaFoldDB" id="A0AAW9WQ57"/>
<dbReference type="SUPFAM" id="SSF52218">
    <property type="entry name" value="Flavoproteins"/>
    <property type="match status" value="1"/>
</dbReference>
<name>A0AAW9WQ57_9FIRM</name>